<dbReference type="InterPro" id="IPR000315">
    <property type="entry name" value="Znf_B-box"/>
</dbReference>
<dbReference type="InterPro" id="IPR013320">
    <property type="entry name" value="ConA-like_dom_sf"/>
</dbReference>
<protein>
    <recommendedName>
        <fullName evidence="10">Tripartite motif containing 60</fullName>
    </recommendedName>
</protein>
<keyword evidence="3" id="KW-0862">Zinc</keyword>
<evidence type="ECO:0000259" key="7">
    <source>
        <dbReference type="PROSITE" id="PS50188"/>
    </source>
</evidence>
<dbReference type="Gene3D" id="3.30.40.10">
    <property type="entry name" value="Zinc/RING finger domain, C3HC4 (zinc finger)"/>
    <property type="match status" value="1"/>
</dbReference>
<evidence type="ECO:0000256" key="3">
    <source>
        <dbReference type="ARBA" id="ARBA00022833"/>
    </source>
</evidence>
<dbReference type="InterPro" id="IPR006574">
    <property type="entry name" value="PRY"/>
</dbReference>
<keyword evidence="2 4" id="KW-0863">Zinc-finger</keyword>
<dbReference type="SUPFAM" id="SSF57845">
    <property type="entry name" value="B-box zinc-binding domain"/>
    <property type="match status" value="1"/>
</dbReference>
<dbReference type="PROSITE" id="PS50089">
    <property type="entry name" value="ZF_RING_2"/>
    <property type="match status" value="1"/>
</dbReference>
<comment type="caution">
    <text evidence="8">The sequence shown here is derived from an EMBL/GenBank/DDBJ whole genome shotgun (WGS) entry which is preliminary data.</text>
</comment>
<dbReference type="PROSITE" id="PS50119">
    <property type="entry name" value="ZF_BBOX"/>
    <property type="match status" value="1"/>
</dbReference>
<dbReference type="Pfam" id="PF13765">
    <property type="entry name" value="PRY"/>
    <property type="match status" value="1"/>
</dbReference>
<dbReference type="SMART" id="SM00184">
    <property type="entry name" value="RING"/>
    <property type="match status" value="1"/>
</dbReference>
<dbReference type="Pfam" id="PF00643">
    <property type="entry name" value="zf-B_box"/>
    <property type="match status" value="1"/>
</dbReference>
<evidence type="ECO:0000313" key="9">
    <source>
        <dbReference type="Proteomes" id="UP000527355"/>
    </source>
</evidence>
<dbReference type="SMART" id="SM00589">
    <property type="entry name" value="PRY"/>
    <property type="match status" value="1"/>
</dbReference>
<keyword evidence="9" id="KW-1185">Reference proteome</keyword>
<proteinExistence type="predicted"/>
<dbReference type="OrthoDB" id="654191at2759"/>
<name>A0A7J7XL62_MYOMY</name>
<dbReference type="PANTHER" id="PTHR24103">
    <property type="entry name" value="E3 UBIQUITIN-PROTEIN LIGASE TRIM"/>
    <property type="match status" value="1"/>
</dbReference>
<keyword evidence="1" id="KW-0479">Metal-binding</keyword>
<dbReference type="Pfam" id="PF15227">
    <property type="entry name" value="zf-C3HC4_4"/>
    <property type="match status" value="1"/>
</dbReference>
<dbReference type="Pfam" id="PF00622">
    <property type="entry name" value="SPRY"/>
    <property type="match status" value="1"/>
</dbReference>
<dbReference type="PRINTS" id="PR01407">
    <property type="entry name" value="BUTYPHLNCDUF"/>
</dbReference>
<dbReference type="VEuPathDB" id="HostDB:LOC118658171"/>
<feature type="domain" description="B30.2/SPRY" evidence="7">
    <location>
        <begin position="277"/>
        <end position="457"/>
    </location>
</feature>
<dbReference type="InterPro" id="IPR003877">
    <property type="entry name" value="SPRY_dom"/>
</dbReference>
<dbReference type="Proteomes" id="UP000527355">
    <property type="component" value="Unassembled WGS sequence"/>
</dbReference>
<dbReference type="InterPro" id="IPR050143">
    <property type="entry name" value="TRIM/RBCC"/>
</dbReference>
<dbReference type="InterPro" id="IPR001841">
    <property type="entry name" value="Znf_RING"/>
</dbReference>
<gene>
    <name evidence="8" type="ORF">mMyoMyo1_019766</name>
</gene>
<dbReference type="PROSITE" id="PS50188">
    <property type="entry name" value="B302_SPRY"/>
    <property type="match status" value="1"/>
</dbReference>
<feature type="domain" description="B box-type" evidence="6">
    <location>
        <begin position="92"/>
        <end position="133"/>
    </location>
</feature>
<dbReference type="Gene3D" id="2.60.120.920">
    <property type="match status" value="1"/>
</dbReference>
<dbReference type="SUPFAM" id="SSF49899">
    <property type="entry name" value="Concanavalin A-like lectins/glucanases"/>
    <property type="match status" value="1"/>
</dbReference>
<reference evidence="8 9" key="1">
    <citation type="journal article" date="2020" name="Nature">
        <title>Six reference-quality genomes reveal evolution of bat adaptations.</title>
        <authorList>
            <person name="Jebb D."/>
            <person name="Huang Z."/>
            <person name="Pippel M."/>
            <person name="Hughes G.M."/>
            <person name="Lavrichenko K."/>
            <person name="Devanna P."/>
            <person name="Winkler S."/>
            <person name="Jermiin L.S."/>
            <person name="Skirmuntt E.C."/>
            <person name="Katzourakis A."/>
            <person name="Burkitt-Gray L."/>
            <person name="Ray D.A."/>
            <person name="Sullivan K.A.M."/>
            <person name="Roscito J.G."/>
            <person name="Kirilenko B.M."/>
            <person name="Davalos L.M."/>
            <person name="Corthals A.P."/>
            <person name="Power M.L."/>
            <person name="Jones G."/>
            <person name="Ransome R.D."/>
            <person name="Dechmann D.K.N."/>
            <person name="Locatelli A.G."/>
            <person name="Puechmaille S.J."/>
            <person name="Fedrigo O."/>
            <person name="Jarvis E.D."/>
            <person name="Hiller M."/>
            <person name="Vernes S.C."/>
            <person name="Myers E.W."/>
            <person name="Teeling E.C."/>
        </authorList>
    </citation>
    <scope>NUCLEOTIDE SEQUENCE [LARGE SCALE GENOMIC DNA]</scope>
    <source>
        <strain evidence="8">MMyoMyo1</strain>
        <tissue evidence="8">Flight muscle</tissue>
    </source>
</reference>
<sequence length="457" mass="51952">MESAASLAELQAEASCPICLDYLRDPVTIECGHTFCHSCIHQRWEDLPGTFPCPVCLYHCPDKNLKRNTQLCHIIEVVKQIPTTGNERKLQEEKPLCGKHNEVLTLFCDSAEEMLCPRCKVPLDHQDQSLIPIEEAASSCRKKLKRYIGALLVEVEDAETEYENQVAKEFEVQKKVEKWRKELQYECKELKCSLQIEHDVFNAGLLIEEKDVEEKLTENGRQISNHMFMLNNLLSEIAEKYLQADVDLLTGIEDIHNRYEKLETPAVFSYKLKKESCNLPPHYLGLYKMISTFQVDLTLDPETAHPSLIISRDRKSVTYRTPDGLPNPQALTSYPAVLSSEGFDAGRHFWQVEVRGTGEWSLGVCKESCLINSLISPSPSNSCRHIDLCASICGTCPRGHIMRVGIFLDYELGDVSFYNLNNGSYLYGFSGKFKEKLMPYFSSAPSSKSLTFIIRDE</sequence>
<dbReference type="InterPro" id="IPR017907">
    <property type="entry name" value="Znf_RING_CS"/>
</dbReference>
<evidence type="ECO:0000313" key="8">
    <source>
        <dbReference type="EMBL" id="KAF6350461.1"/>
    </source>
</evidence>
<dbReference type="PROSITE" id="PS00518">
    <property type="entry name" value="ZF_RING_1"/>
    <property type="match status" value="1"/>
</dbReference>
<dbReference type="InterPro" id="IPR003879">
    <property type="entry name" value="Butyrophylin_SPRY"/>
</dbReference>
<evidence type="ECO:0000256" key="2">
    <source>
        <dbReference type="ARBA" id="ARBA00022771"/>
    </source>
</evidence>
<evidence type="ECO:0008006" key="10">
    <source>
        <dbReference type="Google" id="ProtNLM"/>
    </source>
</evidence>
<dbReference type="EMBL" id="JABWUV010000006">
    <property type="protein sequence ID" value="KAF6350461.1"/>
    <property type="molecule type" value="Genomic_DNA"/>
</dbReference>
<evidence type="ECO:0000259" key="5">
    <source>
        <dbReference type="PROSITE" id="PS50089"/>
    </source>
</evidence>
<dbReference type="InterPro" id="IPR043136">
    <property type="entry name" value="B30.2/SPRY_sf"/>
</dbReference>
<evidence type="ECO:0000259" key="6">
    <source>
        <dbReference type="PROSITE" id="PS50119"/>
    </source>
</evidence>
<dbReference type="AlphaFoldDB" id="A0A7J7XL62"/>
<organism evidence="8 9">
    <name type="scientific">Myotis myotis</name>
    <name type="common">Greater mouse-eared bat</name>
    <name type="synonym">Vespertilio myotis</name>
    <dbReference type="NCBI Taxonomy" id="51298"/>
    <lineage>
        <taxon>Eukaryota</taxon>
        <taxon>Metazoa</taxon>
        <taxon>Chordata</taxon>
        <taxon>Craniata</taxon>
        <taxon>Vertebrata</taxon>
        <taxon>Euteleostomi</taxon>
        <taxon>Mammalia</taxon>
        <taxon>Eutheria</taxon>
        <taxon>Laurasiatheria</taxon>
        <taxon>Chiroptera</taxon>
        <taxon>Yangochiroptera</taxon>
        <taxon>Vespertilionidae</taxon>
        <taxon>Myotis</taxon>
    </lineage>
</organism>
<dbReference type="CDD" id="cd16607">
    <property type="entry name" value="RING-HC_TRIM60-like_C-IV"/>
    <property type="match status" value="1"/>
</dbReference>
<feature type="domain" description="RING-type" evidence="5">
    <location>
        <begin position="16"/>
        <end position="56"/>
    </location>
</feature>
<dbReference type="InterPro" id="IPR013083">
    <property type="entry name" value="Znf_RING/FYVE/PHD"/>
</dbReference>
<evidence type="ECO:0000256" key="1">
    <source>
        <dbReference type="ARBA" id="ARBA00022723"/>
    </source>
</evidence>
<evidence type="ECO:0000256" key="4">
    <source>
        <dbReference type="PROSITE-ProRule" id="PRU00024"/>
    </source>
</evidence>
<accession>A0A7J7XL62</accession>
<dbReference type="InterPro" id="IPR001870">
    <property type="entry name" value="B30.2/SPRY"/>
</dbReference>
<dbReference type="GO" id="GO:0008270">
    <property type="term" value="F:zinc ion binding"/>
    <property type="evidence" value="ECO:0007669"/>
    <property type="project" value="UniProtKB-KW"/>
</dbReference>
<dbReference type="Gene3D" id="3.30.160.60">
    <property type="entry name" value="Classic Zinc Finger"/>
    <property type="match status" value="1"/>
</dbReference>
<dbReference type="SUPFAM" id="SSF57850">
    <property type="entry name" value="RING/U-box"/>
    <property type="match status" value="1"/>
</dbReference>